<dbReference type="InterPro" id="IPR015513">
    <property type="entry name" value="Semaphorin_3E_Sema"/>
</dbReference>
<dbReference type="Gene3D" id="2.60.40.10">
    <property type="entry name" value="Immunoglobulins"/>
    <property type="match status" value="1"/>
</dbReference>
<evidence type="ECO:0000256" key="8">
    <source>
        <dbReference type="PROSITE-ProRule" id="PRU00352"/>
    </source>
</evidence>
<dbReference type="InterPro" id="IPR015943">
    <property type="entry name" value="WD40/YVTN_repeat-like_dom_sf"/>
</dbReference>
<dbReference type="OrthoDB" id="9988752at2759"/>
<dbReference type="GeneID" id="102068391"/>
<evidence type="ECO:0000256" key="2">
    <source>
        <dbReference type="ARBA" id="ARBA00009492"/>
    </source>
</evidence>
<feature type="region of interest" description="Disordered" evidence="9">
    <location>
        <begin position="1"/>
        <end position="20"/>
    </location>
</feature>
<dbReference type="PANTHER" id="PTHR11036:SF22">
    <property type="entry name" value="SEMAPHORIN-3E"/>
    <property type="match status" value="1"/>
</dbReference>
<dbReference type="FunFam" id="3.30.1680.10:FF:000001">
    <property type="entry name" value="Semaphorin 3F like"/>
    <property type="match status" value="1"/>
</dbReference>
<dbReference type="GO" id="GO:0071526">
    <property type="term" value="P:semaphorin-plexin signaling pathway"/>
    <property type="evidence" value="ECO:0007669"/>
    <property type="project" value="TreeGrafter"/>
</dbReference>
<evidence type="ECO:0000259" key="10">
    <source>
        <dbReference type="PROSITE" id="PS51004"/>
    </source>
</evidence>
<keyword evidence="4" id="KW-0732">Signal</keyword>
<dbReference type="GO" id="GO:0030215">
    <property type="term" value="F:semaphorin receptor binding"/>
    <property type="evidence" value="ECO:0007669"/>
    <property type="project" value="InterPro"/>
</dbReference>
<dbReference type="SMART" id="SM00423">
    <property type="entry name" value="PSI"/>
    <property type="match status" value="1"/>
</dbReference>
<dbReference type="CDD" id="cd11253">
    <property type="entry name" value="Sema_3E"/>
    <property type="match status" value="1"/>
</dbReference>
<proteinExistence type="inferred from homology"/>
<keyword evidence="5" id="KW-1015">Disulfide bond</keyword>
<dbReference type="Gene3D" id="2.130.10.10">
    <property type="entry name" value="YVTN repeat-like/Quinoprotein amine dehydrogenase"/>
    <property type="match status" value="1"/>
</dbReference>
<protein>
    <submittedName>
        <fullName evidence="11">Semaphorin 3E</fullName>
    </submittedName>
</protein>
<dbReference type="InterPro" id="IPR027231">
    <property type="entry name" value="Semaphorin"/>
</dbReference>
<dbReference type="FunFam" id="2.60.40.10:FF:000030">
    <property type="entry name" value="Semaphorin 3F like"/>
    <property type="match status" value="1"/>
</dbReference>
<dbReference type="GO" id="GO:0038191">
    <property type="term" value="F:neuropilin binding"/>
    <property type="evidence" value="ECO:0007669"/>
    <property type="project" value="UniProtKB-ARBA"/>
</dbReference>
<keyword evidence="3" id="KW-0964">Secreted</keyword>
<keyword evidence="12" id="KW-1185">Reference proteome</keyword>
<dbReference type="Pfam" id="PF00047">
    <property type="entry name" value="ig"/>
    <property type="match status" value="1"/>
</dbReference>
<evidence type="ECO:0000256" key="6">
    <source>
        <dbReference type="ARBA" id="ARBA00023180"/>
    </source>
</evidence>
<dbReference type="InterPro" id="IPR016201">
    <property type="entry name" value="PSI"/>
</dbReference>
<dbReference type="PROSITE" id="PS51004">
    <property type="entry name" value="SEMA"/>
    <property type="match status" value="1"/>
</dbReference>
<feature type="domain" description="Sema" evidence="10">
    <location>
        <begin position="88"/>
        <end position="572"/>
    </location>
</feature>
<dbReference type="GO" id="GO:0001755">
    <property type="term" value="P:neural crest cell migration"/>
    <property type="evidence" value="ECO:0007669"/>
    <property type="project" value="TreeGrafter"/>
</dbReference>
<dbReference type="Gene3D" id="3.30.1680.10">
    <property type="entry name" value="ligand-binding face of the semaphorins, domain 2"/>
    <property type="match status" value="1"/>
</dbReference>
<dbReference type="SMART" id="SM00630">
    <property type="entry name" value="Sema"/>
    <property type="match status" value="1"/>
</dbReference>
<dbReference type="GO" id="GO:0007411">
    <property type="term" value="P:axon guidance"/>
    <property type="evidence" value="ECO:0007669"/>
    <property type="project" value="TreeGrafter"/>
</dbReference>
<dbReference type="GO" id="GO:0030335">
    <property type="term" value="P:positive regulation of cell migration"/>
    <property type="evidence" value="ECO:0007669"/>
    <property type="project" value="TreeGrafter"/>
</dbReference>
<dbReference type="SUPFAM" id="SSF103575">
    <property type="entry name" value="Plexin repeat"/>
    <property type="match status" value="1"/>
</dbReference>
<reference evidence="11" key="1">
    <citation type="submission" date="2025-08" db="UniProtKB">
        <authorList>
            <consortium name="Ensembl"/>
        </authorList>
    </citation>
    <scope>IDENTIFICATION</scope>
</reference>
<evidence type="ECO:0000256" key="5">
    <source>
        <dbReference type="ARBA" id="ARBA00023157"/>
    </source>
</evidence>
<evidence type="ECO:0000313" key="11">
    <source>
        <dbReference type="Ensembl" id="ENSZALP00000011963.1"/>
    </source>
</evidence>
<evidence type="ECO:0000313" key="12">
    <source>
        <dbReference type="Proteomes" id="UP000694413"/>
    </source>
</evidence>
<sequence length="831" mass="96096">MNAEFPIETSQKLTKERERERSNCIGKVEVGALKTPQQNNKQQQFSEENKKFILGRMASAQDLLMLALCGLLLELPAGCHAADTRQPRLRLSHKELWDLNRTSVFRSPFGYLGLHVMLLDEYQERLFVGGRDLLYSLSLDRISDNYREIHWPSTPLQAEECIIKGRDADECANYIRVLHRYNRTHLLACGTGAFDPHCTFIRAGHPSEDHLFQLESHKFERGRGRCPFDPSSSFTSILIGGELFTGLYSDYWGRDAAVFRSVNRVAHLRTEPDNERLLKEPKFVGSYMIPDNEDHDDNKVYFFFTEKALEAETSTHAIYTRVGRVCANDMGGQRVLVNKWTTFLKTRLVCSVPGKNGIDTHFDELEDVFLLQTRDNKNPVIFGLFNTTSNIFRGYAICVYHMASVRAAFNGPYAHKEGPEYHWALYERKVPYPRPGSCASKVNGGLYTTTKDYPDEAVHFARSHPLMYQPIRPVHKRPILVKTDGKYNLKQIAVDRVEAEDGQYDVLFIGTDNGIVLKVITIYNQETESMEEVILEELQVFKMPVPIISMEISSKRQQLYVGSEALVAQVKFHQCDMYGTACADCCLARDPYCAWDGIACSRYYPTAVQAKRRFRRQDVRHGNAAQQCFGQQFIGEVLEKTEERLVYGIEYNSTLLECTPRTLQAKVIWFVQRAHDTKKEEVKTDDRIIKMDLGLLFLKLHRLDAGTYFCQTVEHSIVHTVRKITLEIVEEERVDEMFNKDYEEEIPHKMPCPMQSSIPQASKPWYKEFLQLIGYSNFQRVEEYCEKVWCTDKKRKKLKMSPSKWKYVSPQEKKARIRPEHYRLPRNIADS</sequence>
<dbReference type="Pfam" id="PF01403">
    <property type="entry name" value="Sema"/>
    <property type="match status" value="1"/>
</dbReference>
<dbReference type="GO" id="GO:0005886">
    <property type="term" value="C:plasma membrane"/>
    <property type="evidence" value="ECO:0007669"/>
    <property type="project" value="TreeGrafter"/>
</dbReference>
<dbReference type="InterPro" id="IPR013783">
    <property type="entry name" value="Ig-like_fold"/>
</dbReference>
<comment type="caution">
    <text evidence="8">Lacks conserved residue(s) required for the propagation of feature annotation.</text>
</comment>
<comment type="similarity">
    <text evidence="2">Belongs to the semaphorin family.</text>
</comment>
<dbReference type="InterPro" id="IPR013151">
    <property type="entry name" value="Immunoglobulin_dom"/>
</dbReference>
<name>A0A8D2MS52_ZONAL</name>
<evidence type="ECO:0000256" key="9">
    <source>
        <dbReference type="SAM" id="MobiDB-lite"/>
    </source>
</evidence>
<dbReference type="KEGG" id="zab:102068391"/>
<dbReference type="InterPro" id="IPR036352">
    <property type="entry name" value="Semap_dom_sf"/>
</dbReference>
<dbReference type="AlphaFoldDB" id="A0A8D2MS52"/>
<gene>
    <name evidence="11" type="primary">SEMA3E</name>
</gene>
<dbReference type="Proteomes" id="UP000694413">
    <property type="component" value="Unassembled WGS sequence"/>
</dbReference>
<evidence type="ECO:0000256" key="1">
    <source>
        <dbReference type="ARBA" id="ARBA00004613"/>
    </source>
</evidence>
<evidence type="ECO:0000256" key="4">
    <source>
        <dbReference type="ARBA" id="ARBA00022729"/>
    </source>
</evidence>
<reference evidence="11" key="2">
    <citation type="submission" date="2025-09" db="UniProtKB">
        <authorList>
            <consortium name="Ensembl"/>
        </authorList>
    </citation>
    <scope>IDENTIFICATION</scope>
</reference>
<dbReference type="FunFam" id="2.130.10.10:FF:000015">
    <property type="entry name" value="Semaphorin 3B"/>
    <property type="match status" value="1"/>
</dbReference>
<accession>A0A8D2MS52</accession>
<organism evidence="11 12">
    <name type="scientific">Zonotrichia albicollis</name>
    <name type="common">White-throated sparrow</name>
    <name type="synonym">Fringilla albicollis</name>
    <dbReference type="NCBI Taxonomy" id="44394"/>
    <lineage>
        <taxon>Eukaryota</taxon>
        <taxon>Metazoa</taxon>
        <taxon>Chordata</taxon>
        <taxon>Craniata</taxon>
        <taxon>Vertebrata</taxon>
        <taxon>Euteleostomi</taxon>
        <taxon>Archelosauria</taxon>
        <taxon>Archosauria</taxon>
        <taxon>Dinosauria</taxon>
        <taxon>Saurischia</taxon>
        <taxon>Theropoda</taxon>
        <taxon>Coelurosauria</taxon>
        <taxon>Aves</taxon>
        <taxon>Neognathae</taxon>
        <taxon>Neoaves</taxon>
        <taxon>Telluraves</taxon>
        <taxon>Australaves</taxon>
        <taxon>Passeriformes</taxon>
        <taxon>Passerellidae</taxon>
        <taxon>Zonotrichia</taxon>
    </lineage>
</organism>
<dbReference type="Ensembl" id="ENSZALT00000016495.1">
    <property type="protein sequence ID" value="ENSZALP00000011963.1"/>
    <property type="gene ID" value="ENSZALG00000010081.1"/>
</dbReference>
<dbReference type="PANTHER" id="PTHR11036">
    <property type="entry name" value="SEMAPHORIN"/>
    <property type="match status" value="1"/>
</dbReference>
<evidence type="ECO:0000256" key="3">
    <source>
        <dbReference type="ARBA" id="ARBA00022525"/>
    </source>
</evidence>
<comment type="subcellular location">
    <subcellularLocation>
        <location evidence="1">Secreted</location>
    </subcellularLocation>
</comment>
<dbReference type="GO" id="GO:0005615">
    <property type="term" value="C:extracellular space"/>
    <property type="evidence" value="ECO:0007669"/>
    <property type="project" value="TreeGrafter"/>
</dbReference>
<dbReference type="InterPro" id="IPR001627">
    <property type="entry name" value="Semap_dom"/>
</dbReference>
<keyword evidence="7" id="KW-0393">Immunoglobulin domain</keyword>
<dbReference type="CTD" id="9723"/>
<keyword evidence="6" id="KW-0325">Glycoprotein</keyword>
<evidence type="ECO:0000256" key="7">
    <source>
        <dbReference type="ARBA" id="ARBA00023319"/>
    </source>
</evidence>
<dbReference type="GO" id="GO:0045499">
    <property type="term" value="F:chemorepellent activity"/>
    <property type="evidence" value="ECO:0007669"/>
    <property type="project" value="TreeGrafter"/>
</dbReference>
<dbReference type="SUPFAM" id="SSF101912">
    <property type="entry name" value="Sema domain"/>
    <property type="match status" value="1"/>
</dbReference>
<dbReference type="CDD" id="cd05871">
    <property type="entry name" value="Ig_Sema3"/>
    <property type="match status" value="1"/>
</dbReference>